<reference evidence="2 3" key="1">
    <citation type="journal article" date="2020" name="Biotechnol. Biofuels">
        <title>New insights from the biogas microbiome by comprehensive genome-resolved metagenomics of nearly 1600 species originating from multiple anaerobic digesters.</title>
        <authorList>
            <person name="Campanaro S."/>
            <person name="Treu L."/>
            <person name="Rodriguez-R L.M."/>
            <person name="Kovalovszki A."/>
            <person name="Ziels R.M."/>
            <person name="Maus I."/>
            <person name="Zhu X."/>
            <person name="Kougias P.G."/>
            <person name="Basile A."/>
            <person name="Luo G."/>
            <person name="Schluter A."/>
            <person name="Konstantinidis K.T."/>
            <person name="Angelidaki I."/>
        </authorList>
    </citation>
    <scope>NUCLEOTIDE SEQUENCE [LARGE SCALE GENOMIC DNA]</scope>
    <source>
        <strain evidence="2">AS22ysBPME_46</strain>
    </source>
</reference>
<evidence type="ECO:0000313" key="3">
    <source>
        <dbReference type="Proteomes" id="UP000585579"/>
    </source>
</evidence>
<dbReference type="AlphaFoldDB" id="A0A7K4AUL0"/>
<comment type="caution">
    <text evidence="2">The sequence shown here is derived from an EMBL/GenBank/DDBJ whole genome shotgun (WGS) entry which is preliminary data.</text>
</comment>
<evidence type="ECO:0000313" key="2">
    <source>
        <dbReference type="EMBL" id="NLK32387.1"/>
    </source>
</evidence>
<sequence length="75" mass="9206">MMRIKNPARAHDTEFEFRIVRKDEKIRWIKELYQKIPGRYGEPDNTREQFTILPKKKRQKIQKHPDNRQNESANL</sequence>
<organism evidence="2 3">
    <name type="scientific">Methanosarcina flavescens</name>
    <dbReference type="NCBI Taxonomy" id="1715806"/>
    <lineage>
        <taxon>Archaea</taxon>
        <taxon>Methanobacteriati</taxon>
        <taxon>Methanobacteriota</taxon>
        <taxon>Stenosarchaea group</taxon>
        <taxon>Methanomicrobia</taxon>
        <taxon>Methanosarcinales</taxon>
        <taxon>Methanosarcinaceae</taxon>
        <taxon>Methanosarcina</taxon>
    </lineage>
</organism>
<feature type="region of interest" description="Disordered" evidence="1">
    <location>
        <begin position="38"/>
        <end position="75"/>
    </location>
</feature>
<dbReference type="Proteomes" id="UP000585579">
    <property type="component" value="Unassembled WGS sequence"/>
</dbReference>
<accession>A0A7K4AUL0</accession>
<protein>
    <submittedName>
        <fullName evidence="2">PAS domain-containing protein</fullName>
    </submittedName>
</protein>
<dbReference type="EMBL" id="JAAYQL010000034">
    <property type="protein sequence ID" value="NLK32387.1"/>
    <property type="molecule type" value="Genomic_DNA"/>
</dbReference>
<proteinExistence type="predicted"/>
<evidence type="ECO:0000256" key="1">
    <source>
        <dbReference type="SAM" id="MobiDB-lite"/>
    </source>
</evidence>
<name>A0A7K4AUL0_9EURY</name>
<gene>
    <name evidence="2" type="ORF">GX302_06010</name>
</gene>